<evidence type="ECO:0000256" key="1">
    <source>
        <dbReference type="ARBA" id="ARBA00023002"/>
    </source>
</evidence>
<keyword evidence="5" id="KW-1185">Reference proteome</keyword>
<comment type="similarity">
    <text evidence="2">Belongs to the NAD(P)-dependent epimerase/dehydratase family. Dihydroflavonol-4-reductase subfamily.</text>
</comment>
<evidence type="ECO:0000313" key="4">
    <source>
        <dbReference type="EMBL" id="WPK24351.1"/>
    </source>
</evidence>
<dbReference type="SUPFAM" id="SSF51735">
    <property type="entry name" value="NAD(P)-binding Rossmann-fold domains"/>
    <property type="match status" value="1"/>
</dbReference>
<dbReference type="Gene3D" id="3.40.50.720">
    <property type="entry name" value="NAD(P)-binding Rossmann-like Domain"/>
    <property type="match status" value="1"/>
</dbReference>
<dbReference type="InterPro" id="IPR001509">
    <property type="entry name" value="Epimerase_deHydtase"/>
</dbReference>
<proteinExistence type="inferred from homology"/>
<feature type="domain" description="NAD-dependent epimerase/dehydratase" evidence="3">
    <location>
        <begin position="3"/>
        <end position="260"/>
    </location>
</feature>
<dbReference type="PANTHER" id="PTHR10366:SF564">
    <property type="entry name" value="STEROL-4-ALPHA-CARBOXYLATE 3-DEHYDROGENASE, DECARBOXYLATING"/>
    <property type="match status" value="1"/>
</dbReference>
<dbReference type="InterPro" id="IPR036291">
    <property type="entry name" value="NAD(P)-bd_dom_sf"/>
</dbReference>
<dbReference type="Proteomes" id="UP001338582">
    <property type="component" value="Chromosome 2"/>
</dbReference>
<dbReference type="GeneID" id="88172686"/>
<dbReference type="Pfam" id="PF01370">
    <property type="entry name" value="Epimerase"/>
    <property type="match status" value="1"/>
</dbReference>
<dbReference type="GO" id="GO:0016616">
    <property type="term" value="F:oxidoreductase activity, acting on the CH-OH group of donors, NAD or NADP as acceptor"/>
    <property type="evidence" value="ECO:0007669"/>
    <property type="project" value="TreeGrafter"/>
</dbReference>
<gene>
    <name evidence="4" type="ORF">PUMCH_001621</name>
</gene>
<name>A0AAX4H819_9ASCO</name>
<evidence type="ECO:0000313" key="5">
    <source>
        <dbReference type="Proteomes" id="UP001338582"/>
    </source>
</evidence>
<dbReference type="FunFam" id="3.40.50.720:FF:000191">
    <property type="entry name" value="Methylglyoxal reductase (NADPH-dependent)"/>
    <property type="match status" value="1"/>
</dbReference>
<dbReference type="AlphaFoldDB" id="A0AAX4H819"/>
<evidence type="ECO:0000256" key="2">
    <source>
        <dbReference type="ARBA" id="ARBA00023445"/>
    </source>
</evidence>
<dbReference type="KEGG" id="asau:88172686"/>
<evidence type="ECO:0000259" key="3">
    <source>
        <dbReference type="Pfam" id="PF01370"/>
    </source>
</evidence>
<dbReference type="PANTHER" id="PTHR10366">
    <property type="entry name" value="NAD DEPENDENT EPIMERASE/DEHYDRATASE"/>
    <property type="match status" value="1"/>
</dbReference>
<reference evidence="4 5" key="1">
    <citation type="submission" date="2023-10" db="EMBL/GenBank/DDBJ databases">
        <title>Draft Genome Sequence of Candida saopaulonensis from a very Premature Infant with Sepsis.</title>
        <authorList>
            <person name="Ning Y."/>
            <person name="Dai R."/>
            <person name="Xiao M."/>
            <person name="Xu Y."/>
            <person name="Yan Q."/>
            <person name="Zhang L."/>
        </authorList>
    </citation>
    <scope>NUCLEOTIDE SEQUENCE [LARGE SCALE GENOMIC DNA]</scope>
    <source>
        <strain evidence="4 5">19XY460</strain>
    </source>
</reference>
<dbReference type="EMBL" id="CP138895">
    <property type="protein sequence ID" value="WPK24351.1"/>
    <property type="molecule type" value="Genomic_DNA"/>
</dbReference>
<organism evidence="4 5">
    <name type="scientific">Australozyma saopauloensis</name>
    <dbReference type="NCBI Taxonomy" id="291208"/>
    <lineage>
        <taxon>Eukaryota</taxon>
        <taxon>Fungi</taxon>
        <taxon>Dikarya</taxon>
        <taxon>Ascomycota</taxon>
        <taxon>Saccharomycotina</taxon>
        <taxon>Pichiomycetes</taxon>
        <taxon>Metschnikowiaceae</taxon>
        <taxon>Australozyma</taxon>
    </lineage>
</organism>
<dbReference type="InterPro" id="IPR050425">
    <property type="entry name" value="NAD(P)_dehydrat-like"/>
</dbReference>
<dbReference type="RefSeq" id="XP_062876734.1">
    <property type="nucleotide sequence ID" value="XM_063020664.1"/>
</dbReference>
<protein>
    <recommendedName>
        <fullName evidence="3">NAD-dependent epimerase/dehydratase domain-containing protein</fullName>
    </recommendedName>
</protein>
<sequence length="348" mass="37705">MAVLVTGSTGFIAQHIVKLLLSKGYDVIGTVRLDAKGEKLLKNTAAVGPGKFSYEIVPDMVQKGAFDAVFRNHPEISVVLHTASPFLLDTTDYEKDLIIPAVEGTSNILGAIKAHVDAGATNIKRVVVTSSDAAIYSCKDEGDPSLSFDESLWNNTTHEEALSGDAMNAYYYSKACAEKLAWTFAEKPNFPPMTVVNPVFVFGPQAFDADVSLTLNLSNETLNQVLKAGPDGEWENDMGGFIDVRDIARAHLAAFEQENTVGKRLYMTNGQFSVQMVLDILNSQVPQLKGQIPVGKPGLGPSDILALAKTNNDATRNLLGFEFVPLDRCVIDVVNQVKGFKTYSKSVL</sequence>
<keyword evidence="1" id="KW-0560">Oxidoreductase</keyword>
<accession>A0AAX4H819</accession>